<accession>A0A9N8WGI7</accession>
<evidence type="ECO:0000313" key="3">
    <source>
        <dbReference type="Proteomes" id="UP000789396"/>
    </source>
</evidence>
<feature type="region of interest" description="Disordered" evidence="1">
    <location>
        <begin position="135"/>
        <end position="207"/>
    </location>
</feature>
<protein>
    <submittedName>
        <fullName evidence="2">3318_t:CDS:1</fullName>
    </submittedName>
</protein>
<feature type="compositionally biased region" description="Polar residues" evidence="1">
    <location>
        <begin position="98"/>
        <end position="111"/>
    </location>
</feature>
<feature type="region of interest" description="Disordered" evidence="1">
    <location>
        <begin position="75"/>
        <end position="111"/>
    </location>
</feature>
<name>A0A9N8WGI7_9GLOM</name>
<gene>
    <name evidence="2" type="ORF">RFULGI_LOCUS1582</name>
</gene>
<reference evidence="2" key="1">
    <citation type="submission" date="2021-06" db="EMBL/GenBank/DDBJ databases">
        <authorList>
            <person name="Kallberg Y."/>
            <person name="Tangrot J."/>
            <person name="Rosling A."/>
        </authorList>
    </citation>
    <scope>NUCLEOTIDE SEQUENCE</scope>
    <source>
        <strain evidence="2">IN212</strain>
    </source>
</reference>
<feature type="compositionally biased region" description="Polar residues" evidence="1">
    <location>
        <begin position="153"/>
        <end position="176"/>
    </location>
</feature>
<sequence>MTFFRLKSDAYDSVMASQIAMSVLCKYDPKGRHANVAEATKLCNVIEWSYPSQGSLKSGSDASTSKNRRFRNKELEKLAEKLDPPNKTFRKRKEPYNENAQEESSSRAKSNAQIVNDMNYLHQLKYKNANAVTHPRPENAEADTNLDPENTRTDTNLEPENAEANTQDSAANQSLDNSKDDQTVYKEISSDQEDDKMQSQGKANNAPLRNISHISDIVISNNVFPPETHDEDQIYKRLIAGFIKLDDLTLPISYNDPDLEAMIFPDLFPTKKGHYENVREQLGCTGTGHTGSI</sequence>
<comment type="caution">
    <text evidence="2">The sequence shown here is derived from an EMBL/GenBank/DDBJ whole genome shotgun (WGS) entry which is preliminary data.</text>
</comment>
<dbReference type="EMBL" id="CAJVPZ010001006">
    <property type="protein sequence ID" value="CAG8482005.1"/>
    <property type="molecule type" value="Genomic_DNA"/>
</dbReference>
<organism evidence="2 3">
    <name type="scientific">Racocetra fulgida</name>
    <dbReference type="NCBI Taxonomy" id="60492"/>
    <lineage>
        <taxon>Eukaryota</taxon>
        <taxon>Fungi</taxon>
        <taxon>Fungi incertae sedis</taxon>
        <taxon>Mucoromycota</taxon>
        <taxon>Glomeromycotina</taxon>
        <taxon>Glomeromycetes</taxon>
        <taxon>Diversisporales</taxon>
        <taxon>Gigasporaceae</taxon>
        <taxon>Racocetra</taxon>
    </lineage>
</organism>
<dbReference type="Proteomes" id="UP000789396">
    <property type="component" value="Unassembled WGS sequence"/>
</dbReference>
<dbReference type="AlphaFoldDB" id="A0A9N8WGI7"/>
<proteinExistence type="predicted"/>
<keyword evidence="3" id="KW-1185">Reference proteome</keyword>
<feature type="compositionally biased region" description="Basic and acidic residues" evidence="1">
    <location>
        <begin position="75"/>
        <end position="84"/>
    </location>
</feature>
<evidence type="ECO:0000313" key="2">
    <source>
        <dbReference type="EMBL" id="CAG8482005.1"/>
    </source>
</evidence>
<evidence type="ECO:0000256" key="1">
    <source>
        <dbReference type="SAM" id="MobiDB-lite"/>
    </source>
</evidence>